<dbReference type="SUPFAM" id="SSF50998">
    <property type="entry name" value="Quinoprotein alcohol dehydrogenase-like"/>
    <property type="match status" value="1"/>
</dbReference>
<evidence type="ECO:0000259" key="5">
    <source>
        <dbReference type="Pfam" id="PF14478"/>
    </source>
</evidence>
<dbReference type="Pfam" id="PF14478">
    <property type="entry name" value="DUF4430"/>
    <property type="match status" value="1"/>
</dbReference>
<feature type="domain" description="Atrophied bacterial Ig" evidence="6">
    <location>
        <begin position="485"/>
        <end position="566"/>
    </location>
</feature>
<keyword evidence="2" id="KW-0472">Membrane</keyword>
<dbReference type="InterPro" id="IPR002372">
    <property type="entry name" value="PQQ_rpt_dom"/>
</dbReference>
<evidence type="ECO:0000259" key="6">
    <source>
        <dbReference type="Pfam" id="PF20578"/>
    </source>
</evidence>
<protein>
    <submittedName>
        <fullName evidence="7">Outer membrane protein assembly factor BamB, contains PQQ-like beta-propeller repeat</fullName>
    </submittedName>
</protein>
<dbReference type="InterPro" id="IPR015943">
    <property type="entry name" value="WD40/YVTN_repeat-like_dom_sf"/>
</dbReference>
<feature type="domain" description="Transcobalamin-like C-terminal" evidence="5">
    <location>
        <begin position="1105"/>
        <end position="1180"/>
    </location>
</feature>
<dbReference type="Gene3D" id="2.60.40.2700">
    <property type="match status" value="1"/>
</dbReference>
<organism evidence="7 8">
    <name type="scientific">Bittarella massiliensis</name>
    <name type="common">ex Durand et al. 2017</name>
    <dbReference type="NCBI Taxonomy" id="1720313"/>
    <lineage>
        <taxon>Bacteria</taxon>
        <taxon>Bacillati</taxon>
        <taxon>Bacillota</taxon>
        <taxon>Clostridia</taxon>
        <taxon>Eubacteriales</taxon>
        <taxon>Oscillospiraceae</taxon>
        <taxon>Bittarella (ex Durand et al. 2017)</taxon>
    </lineage>
</organism>
<sequence length="1683" mass="178361">MKKVAQRIWACALAFLIALSSTGVTVWAEGAPSSEPAVVDDVYQIGTAAELTWFANQVNGGNTGINAVLTQSIDLNSQAWTPIGNDYDHEYSGTFDGQNETISNLSINATTGYQGLFGNVGKTGTVKNLTVGGTVSVKANGNYVAGLVGFNKGTIDNCTTNVNVTRDSTSTSAYTGGITGQNNGTIIRCYNGGAVKGVIAGGIAGYQSEATSSISGCYNAGAISCPQGNLASGTGGIVGKTNKTGYVYNCINAGVIESESTLAANSYVGGIVGRTTKNTATPTAAFFNNLNCGELKSAGSVTAPIAGSLLDGNFAAGNVFLADATDEATGAYAEEQLKSSAVVDKLNRNEGSSFVPTIDESIQYVAVANGYPTLKWLAGSAPVVPVPVTAVSLAGSPKAGEKLTAKATGTDGTAATKVTYQWQSSSDNGGSFTDIAGATDPTFTIPEDGSYLGALLRVQVSGEEGSSATSQAIGPVEKSDAQKLAEDKEALTLNVTGAIKEAQTLVLPTAGGNGSAITWQSDTPSVITDAGVVKIPDSGIANVKLTAHLTLGGVSDSKVFSLTVYSEAGVGDQEYVDAAKKALEDSWTKLNPVYGKDTNIVTVLSNRLAELGYENVQVSILTTGNADYIAADGSITYYAKNPNETDYLHFANVSLTFQLQRGGASCEYSKTATIHWDADFVRATMTSEIADKVTEESIRGSNESLAAVTSDLTLPKVVDDKKWALIEWRSSDPSVISIDASGQSSADTLFDPYKGVIKRGMADQVVTLTATFDYQFVRDGDEAPITLTKQFDVRVKALDGTELQDLMQRELDENYTLDKLTYMGGGALSPDAVDWDIQLLTPSKTGIAGVENYQFEVTSSDPDLISVNSYRANVYRPLPGQADQTVVLTVKMSHKNYNLSVTKTLSLTVKALEQGEIDSALALMESAKQNYFDGLNKGVNTDANHISGNLSSFQEAVWNGDTQSVDWIYNYRETTGKGIVPVSIDPERPSELWDRFYSSNPSVISHENLLVTQPEYNQKVTISSCLTSEVFERYALKYPEREDFAKLYRQPVSVELTVLGAKGEGTAEQTKVKGTFALIGDSAHGSDPHIAYPTWFKDSFEAEAGTTVMDVFQKLLTERGYSYEGSHYISSITTPGGLTLAEKANGPDSGWMFSVNGEVSPVYADSYILKDGDTVLWFYTDDYDGDSRVENGEIAVDSDVTLPDYIAQWGSFRGSDANVAVVQSKTPTAANAKLSWSTALKEVSDWNTAMSEPLIINNQLYIAVGDELVVLERNGTVVKKGQLAEPIEYTCRPIYEGGKVIVPLRSGRFQALAADSLKTVWLTDALPARKIDGKYYDQQILGTVVSDGGLLYAATACTDSKGSYGGLVFCFEAATGQLVWQFENPTAGYYWSGAVVVDGTLIIAGDDGILLALDAKTGGEVDRLDLGSPVRSTVVRAEHTVYITSQDGMLHKVELQANGASKRSLLRKSAVRQGDLFGTHERVSFADYSTGTPAIYSGKAYIGGKLSDGTGLLSVIDLNTMQVLQRVSVPGEVKSTPLVSVDPSGKVSVYFTSNDSTGGLYALHEGQSRADVIFLPEGDAANYCISSAIVDKDGTLYYTNDSGQLFAISSAGGNTPDPDQPGDDPNDEPSDVPAAGGDNTPSNGEGAANTGDSAGLNALLLLLFTSAGAFIWIIYKKHPNEEN</sequence>
<evidence type="ECO:0000256" key="2">
    <source>
        <dbReference type="SAM" id="Phobius"/>
    </source>
</evidence>
<gene>
    <name evidence="7" type="ORF">SAMN05444424_2723</name>
</gene>
<feature type="signal peptide" evidence="3">
    <location>
        <begin position="1"/>
        <end position="28"/>
    </location>
</feature>
<dbReference type="Proteomes" id="UP000184089">
    <property type="component" value="Unassembled WGS sequence"/>
</dbReference>
<dbReference type="Gene3D" id="2.130.10.10">
    <property type="entry name" value="YVTN repeat-like/Quinoprotein amine dehydrogenase"/>
    <property type="match status" value="2"/>
</dbReference>
<feature type="region of interest" description="Disordered" evidence="1">
    <location>
        <begin position="1608"/>
        <end position="1649"/>
    </location>
</feature>
<dbReference type="InterPro" id="IPR011047">
    <property type="entry name" value="Quinoprotein_ADH-like_sf"/>
</dbReference>
<dbReference type="Gene3D" id="2.170.130.30">
    <property type="match status" value="1"/>
</dbReference>
<feature type="compositionally biased region" description="Acidic residues" evidence="1">
    <location>
        <begin position="1620"/>
        <end position="1630"/>
    </location>
</feature>
<comment type="caution">
    <text evidence="7">The sequence shown here is derived from an EMBL/GenBank/DDBJ whole genome shotgun (WGS) entry which is preliminary data.</text>
</comment>
<accession>A0AAQ1MFM3</accession>
<evidence type="ECO:0000256" key="1">
    <source>
        <dbReference type="SAM" id="MobiDB-lite"/>
    </source>
</evidence>
<proteinExistence type="predicted"/>
<keyword evidence="2" id="KW-1133">Transmembrane helix</keyword>
<evidence type="ECO:0000313" key="7">
    <source>
        <dbReference type="EMBL" id="SHG56921.1"/>
    </source>
</evidence>
<dbReference type="InterPro" id="IPR018391">
    <property type="entry name" value="PQQ_b-propeller_rpt"/>
</dbReference>
<evidence type="ECO:0000256" key="3">
    <source>
        <dbReference type="SAM" id="SignalP"/>
    </source>
</evidence>
<dbReference type="EMBL" id="FQVY01000005">
    <property type="protein sequence ID" value="SHG56921.1"/>
    <property type="molecule type" value="Genomic_DNA"/>
</dbReference>
<dbReference type="InterPro" id="IPR046780">
    <property type="entry name" value="aBig_2"/>
</dbReference>
<dbReference type="Pfam" id="PF13360">
    <property type="entry name" value="PQQ_2"/>
    <property type="match status" value="1"/>
</dbReference>
<name>A0AAQ1MFM3_9FIRM</name>
<reference evidence="8" key="1">
    <citation type="submission" date="2016-11" db="EMBL/GenBank/DDBJ databases">
        <authorList>
            <person name="Jaros S."/>
            <person name="Januszkiewicz K."/>
            <person name="Wedrychowicz H."/>
        </authorList>
    </citation>
    <scope>NUCLEOTIDE SEQUENCE [LARGE SCALE GENOMIC DNA]</scope>
    <source>
        <strain evidence="8">DSM 4029</strain>
    </source>
</reference>
<keyword evidence="3" id="KW-0732">Signal</keyword>
<dbReference type="SMART" id="SM00564">
    <property type="entry name" value="PQQ"/>
    <property type="match status" value="4"/>
</dbReference>
<keyword evidence="2" id="KW-0812">Transmembrane</keyword>
<evidence type="ECO:0000259" key="4">
    <source>
        <dbReference type="Pfam" id="PF13360"/>
    </source>
</evidence>
<dbReference type="PANTHER" id="PTHR34512">
    <property type="entry name" value="CELL SURFACE PROTEIN"/>
    <property type="match status" value="1"/>
</dbReference>
<dbReference type="PANTHER" id="PTHR34512:SF30">
    <property type="entry name" value="OUTER MEMBRANE PROTEIN ASSEMBLY FACTOR BAMB"/>
    <property type="match status" value="1"/>
</dbReference>
<feature type="domain" description="Pyrrolo-quinoline quinone repeat" evidence="4">
    <location>
        <begin position="1366"/>
        <end position="1614"/>
    </location>
</feature>
<dbReference type="Pfam" id="PF20578">
    <property type="entry name" value="aBig_2"/>
    <property type="match status" value="1"/>
</dbReference>
<dbReference type="RefSeq" id="WP_021660169.1">
    <property type="nucleotide sequence ID" value="NZ_FQVY01000005.1"/>
</dbReference>
<dbReference type="Gene3D" id="2.160.20.110">
    <property type="match status" value="1"/>
</dbReference>
<feature type="chain" id="PRO_5042825114" evidence="3">
    <location>
        <begin position="29"/>
        <end position="1683"/>
    </location>
</feature>
<dbReference type="InterPro" id="IPR027954">
    <property type="entry name" value="Transcobalamin-like_C"/>
</dbReference>
<evidence type="ECO:0000313" key="8">
    <source>
        <dbReference type="Proteomes" id="UP000184089"/>
    </source>
</evidence>
<feature type="transmembrane region" description="Helical" evidence="2">
    <location>
        <begin position="1654"/>
        <end position="1675"/>
    </location>
</feature>